<sequence>MALSGVQLFFKSFFHKSPASSTLPFSQRTSITLQQSAEFVSNDGNEDVFAAFDVVIVIGLLLAQLGEEGLHGVEGAGAGELVDDGEVGVVVVAEVRVVVTGVVEDLEGEVEVLLAGDHGDEAFRGEALGPGSDWGCDGVGFEELVLGFHGGDVVLERMGEGGVGGGRGG</sequence>
<accession>A0ACC0MVH6</accession>
<proteinExistence type="predicted"/>
<dbReference type="EMBL" id="CM046394">
    <property type="protein sequence ID" value="KAI8544920.1"/>
    <property type="molecule type" value="Genomic_DNA"/>
</dbReference>
<evidence type="ECO:0000313" key="1">
    <source>
        <dbReference type="EMBL" id="KAI8544920.1"/>
    </source>
</evidence>
<dbReference type="Proteomes" id="UP001062846">
    <property type="component" value="Chromosome 7"/>
</dbReference>
<evidence type="ECO:0000313" key="2">
    <source>
        <dbReference type="Proteomes" id="UP001062846"/>
    </source>
</evidence>
<keyword evidence="2" id="KW-1185">Reference proteome</keyword>
<gene>
    <name evidence="1" type="ORF">RHMOL_Rhmol07G0002800</name>
</gene>
<name>A0ACC0MVH6_RHOML</name>
<organism evidence="1 2">
    <name type="scientific">Rhododendron molle</name>
    <name type="common">Chinese azalea</name>
    <name type="synonym">Azalea mollis</name>
    <dbReference type="NCBI Taxonomy" id="49168"/>
    <lineage>
        <taxon>Eukaryota</taxon>
        <taxon>Viridiplantae</taxon>
        <taxon>Streptophyta</taxon>
        <taxon>Embryophyta</taxon>
        <taxon>Tracheophyta</taxon>
        <taxon>Spermatophyta</taxon>
        <taxon>Magnoliopsida</taxon>
        <taxon>eudicotyledons</taxon>
        <taxon>Gunneridae</taxon>
        <taxon>Pentapetalae</taxon>
        <taxon>asterids</taxon>
        <taxon>Ericales</taxon>
        <taxon>Ericaceae</taxon>
        <taxon>Ericoideae</taxon>
        <taxon>Rhodoreae</taxon>
        <taxon>Rhododendron</taxon>
    </lineage>
</organism>
<comment type="caution">
    <text evidence="1">The sequence shown here is derived from an EMBL/GenBank/DDBJ whole genome shotgun (WGS) entry which is preliminary data.</text>
</comment>
<reference evidence="1" key="1">
    <citation type="submission" date="2022-02" db="EMBL/GenBank/DDBJ databases">
        <title>Plant Genome Project.</title>
        <authorList>
            <person name="Zhang R.-G."/>
        </authorList>
    </citation>
    <scope>NUCLEOTIDE SEQUENCE</scope>
    <source>
        <strain evidence="1">AT1</strain>
    </source>
</reference>
<protein>
    <submittedName>
        <fullName evidence="1">Uncharacterized protein</fullName>
    </submittedName>
</protein>